<dbReference type="InterPro" id="IPR046487">
    <property type="entry name" value="DUF6580"/>
</dbReference>
<keyword evidence="1" id="KW-0472">Membrane</keyword>
<dbReference type="Proteomes" id="UP000217257">
    <property type="component" value="Chromosome"/>
</dbReference>
<feature type="transmembrane region" description="Helical" evidence="1">
    <location>
        <begin position="151"/>
        <end position="167"/>
    </location>
</feature>
<reference evidence="2 3" key="1">
    <citation type="submission" date="2017-06" db="EMBL/GenBank/DDBJ databases">
        <title>Sequencing and comparative analysis of myxobacterial genomes.</title>
        <authorList>
            <person name="Rupp O."/>
            <person name="Goesmann A."/>
            <person name="Sogaard-Andersen L."/>
        </authorList>
    </citation>
    <scope>NUCLEOTIDE SEQUENCE [LARGE SCALE GENOMIC DNA]</scope>
    <source>
        <strain evidence="2 3">DSM 52655</strain>
    </source>
</reference>
<feature type="transmembrane region" description="Helical" evidence="1">
    <location>
        <begin position="72"/>
        <end position="90"/>
    </location>
</feature>
<sequence>MKAWMTEVGMFLMLVALGVAGRLLPHEPNFTPIAATALFSGYFMRHMSFAACVPLASMLISDAVLGVYDYKVMGVVYLCLMAPVLLSAVLKRRLAVTTVGAGAVGSSALFFVGTNFAVWLSSGMYEYSLSGLVSCYVAALPFLRNSLLGDLFWSGMLFGAWALVGAARRSAVARATA</sequence>
<gene>
    <name evidence="2" type="ORF">CYFUS_000657</name>
</gene>
<dbReference type="KEGG" id="cfus:CYFUS_000657"/>
<proteinExistence type="predicted"/>
<feature type="transmembrane region" description="Helical" evidence="1">
    <location>
        <begin position="47"/>
        <end position="65"/>
    </location>
</feature>
<evidence type="ECO:0000256" key="1">
    <source>
        <dbReference type="SAM" id="Phobius"/>
    </source>
</evidence>
<dbReference type="RefSeq" id="WP_157758214.1">
    <property type="nucleotide sequence ID" value="NZ_CP022098.1"/>
</dbReference>
<organism evidence="2 3">
    <name type="scientific">Cystobacter fuscus</name>
    <dbReference type="NCBI Taxonomy" id="43"/>
    <lineage>
        <taxon>Bacteria</taxon>
        <taxon>Pseudomonadati</taxon>
        <taxon>Myxococcota</taxon>
        <taxon>Myxococcia</taxon>
        <taxon>Myxococcales</taxon>
        <taxon>Cystobacterineae</taxon>
        <taxon>Archangiaceae</taxon>
        <taxon>Cystobacter</taxon>
    </lineage>
</organism>
<keyword evidence="1" id="KW-1133">Transmembrane helix</keyword>
<accession>A0A250IU16</accession>
<name>A0A250IU16_9BACT</name>
<feature type="transmembrane region" description="Helical" evidence="1">
    <location>
        <begin position="96"/>
        <end position="120"/>
    </location>
</feature>
<dbReference type="EMBL" id="CP022098">
    <property type="protein sequence ID" value="ATB35245.1"/>
    <property type="molecule type" value="Genomic_DNA"/>
</dbReference>
<evidence type="ECO:0000313" key="3">
    <source>
        <dbReference type="Proteomes" id="UP000217257"/>
    </source>
</evidence>
<keyword evidence="1" id="KW-0812">Transmembrane</keyword>
<protein>
    <submittedName>
        <fullName evidence="2">Uncharacterized protein</fullName>
    </submittedName>
</protein>
<evidence type="ECO:0000313" key="2">
    <source>
        <dbReference type="EMBL" id="ATB35245.1"/>
    </source>
</evidence>
<dbReference type="AlphaFoldDB" id="A0A250IU16"/>
<dbReference type="Pfam" id="PF20221">
    <property type="entry name" value="DUF6580"/>
    <property type="match status" value="1"/>
</dbReference>